<evidence type="ECO:0000256" key="1">
    <source>
        <dbReference type="SAM" id="SignalP"/>
    </source>
</evidence>
<dbReference type="EMBL" id="JACHKT010000018">
    <property type="protein sequence ID" value="MBB6003997.1"/>
    <property type="molecule type" value="Genomic_DNA"/>
</dbReference>
<protein>
    <recommendedName>
        <fullName evidence="4">Outer membrane protein beta-barrel domain-containing protein</fullName>
    </recommendedName>
</protein>
<evidence type="ECO:0000313" key="2">
    <source>
        <dbReference type="EMBL" id="MBB6003997.1"/>
    </source>
</evidence>
<keyword evidence="3" id="KW-1185">Reference proteome</keyword>
<comment type="caution">
    <text evidence="2">The sequence shown here is derived from an EMBL/GenBank/DDBJ whole genome shotgun (WGS) entry which is preliminary data.</text>
</comment>
<evidence type="ECO:0000313" key="3">
    <source>
        <dbReference type="Proteomes" id="UP000524404"/>
    </source>
</evidence>
<reference evidence="2 3" key="1">
    <citation type="submission" date="2020-08" db="EMBL/GenBank/DDBJ databases">
        <title>Functional genomics of gut bacteria from endangered species of beetles.</title>
        <authorList>
            <person name="Carlos-Shanley C."/>
        </authorList>
    </citation>
    <scope>NUCLEOTIDE SEQUENCE [LARGE SCALE GENOMIC DNA]</scope>
    <source>
        <strain evidence="2 3">S00070</strain>
    </source>
</reference>
<dbReference type="RefSeq" id="WP_184134733.1">
    <property type="nucleotide sequence ID" value="NZ_JACHKT010000018.1"/>
</dbReference>
<feature type="chain" id="PRO_5032284056" description="Outer membrane protein beta-barrel domain-containing protein" evidence="1">
    <location>
        <begin position="24"/>
        <end position="223"/>
    </location>
</feature>
<name>A0A841EIG5_9BACT</name>
<keyword evidence="1" id="KW-0732">Signal</keyword>
<accession>A0A841EIG5</accession>
<feature type="signal peptide" evidence="1">
    <location>
        <begin position="1"/>
        <end position="23"/>
    </location>
</feature>
<dbReference type="AlphaFoldDB" id="A0A841EIG5"/>
<dbReference type="Proteomes" id="UP000524404">
    <property type="component" value="Unassembled WGS sequence"/>
</dbReference>
<evidence type="ECO:0008006" key="4">
    <source>
        <dbReference type="Google" id="ProtNLM"/>
    </source>
</evidence>
<sequence>MKSNIKLLYIFAIILLANTYTKAQFNAGETFLQGSLNANKSFNDVGFNNGRYSGSIDWGKYVSKNSANILSLTVSYEGVNFDSQVYKNNVFRVGLAKGHEYYKPIFGKFGMYGRIMGGVNYSNAANGINYGNGGVIKSNESSDHTIGVNLFGNGGLMYRLSDKWAFSGQLFNLNVASLGYNWKDEQRIPTQGATATSTKNQFSYNFSPNISFSFGVGIRYILK</sequence>
<organism evidence="2 3">
    <name type="scientific">Arcicella rosea</name>
    <dbReference type="NCBI Taxonomy" id="502909"/>
    <lineage>
        <taxon>Bacteria</taxon>
        <taxon>Pseudomonadati</taxon>
        <taxon>Bacteroidota</taxon>
        <taxon>Cytophagia</taxon>
        <taxon>Cytophagales</taxon>
        <taxon>Flectobacillaceae</taxon>
        <taxon>Arcicella</taxon>
    </lineage>
</organism>
<gene>
    <name evidence="2" type="ORF">HNP25_002658</name>
</gene>
<proteinExistence type="predicted"/>